<dbReference type="InterPro" id="IPR020536">
    <property type="entry name" value="ThiI_AANH"/>
</dbReference>
<evidence type="ECO:0000259" key="19">
    <source>
        <dbReference type="PROSITE" id="PS51165"/>
    </source>
</evidence>
<dbReference type="GO" id="GO:0009229">
    <property type="term" value="P:thiamine diphosphate biosynthetic process"/>
    <property type="evidence" value="ECO:0007669"/>
    <property type="project" value="UniProtKB-UniRule"/>
</dbReference>
<dbReference type="InterPro" id="IPR003720">
    <property type="entry name" value="tRNA_STrfase"/>
</dbReference>
<keyword evidence="5 18" id="KW-0547">Nucleotide-binding</keyword>
<gene>
    <name evidence="18 20" type="primary">thiI</name>
    <name evidence="20" type="ORF">HCT46_01930</name>
</gene>
<dbReference type="EC" id="2.8.1.4" evidence="13 18"/>
<dbReference type="PROSITE" id="PS51165">
    <property type="entry name" value="THUMP"/>
    <property type="match status" value="1"/>
</dbReference>
<dbReference type="Gene3D" id="3.40.50.620">
    <property type="entry name" value="HUPs"/>
    <property type="match status" value="1"/>
</dbReference>
<evidence type="ECO:0000256" key="4">
    <source>
        <dbReference type="ARBA" id="ARBA00022679"/>
    </source>
</evidence>
<dbReference type="CDD" id="cd11716">
    <property type="entry name" value="THUMP_ThiI"/>
    <property type="match status" value="1"/>
</dbReference>
<feature type="binding site" evidence="18">
    <location>
        <position position="277"/>
    </location>
    <ligand>
        <name>ATP</name>
        <dbReference type="ChEBI" id="CHEBI:30616"/>
    </ligand>
</feature>
<comment type="caution">
    <text evidence="20">The sequence shown here is derived from an EMBL/GenBank/DDBJ whole genome shotgun (WGS) entry which is preliminary data.</text>
</comment>
<name>A0A968GGG7_9SPIO</name>
<dbReference type="InterPro" id="IPR004114">
    <property type="entry name" value="THUMP_dom"/>
</dbReference>
<evidence type="ECO:0000256" key="10">
    <source>
        <dbReference type="ARBA" id="ARBA00052330"/>
    </source>
</evidence>
<dbReference type="PANTHER" id="PTHR43209">
    <property type="entry name" value="TRNA SULFURTRANSFERASE"/>
    <property type="match status" value="1"/>
</dbReference>
<comment type="function">
    <text evidence="11 18">Catalyzes the ATP-dependent transfer of a sulfur to tRNA to produce 4-thiouridine in position 8 of tRNAs, which functions as a near-UV photosensor. Also catalyzes the transfer of sulfur to the sulfur carrier protein ThiS, forming ThiS-thiocarboxylate. This is a step in the synthesis of thiazole, in the thiamine biosynthesis pathway. The sulfur is donated as persulfide by IscS.</text>
</comment>
<dbReference type="Proteomes" id="UP000752013">
    <property type="component" value="Unassembled WGS sequence"/>
</dbReference>
<comment type="similarity">
    <text evidence="12 18">Belongs to the ThiI family.</text>
</comment>
<evidence type="ECO:0000256" key="8">
    <source>
        <dbReference type="ARBA" id="ARBA00022977"/>
    </source>
</evidence>
<evidence type="ECO:0000256" key="3">
    <source>
        <dbReference type="ARBA" id="ARBA00022555"/>
    </source>
</evidence>
<feature type="binding site" evidence="18">
    <location>
        <begin position="172"/>
        <end position="173"/>
    </location>
    <ligand>
        <name>ATP</name>
        <dbReference type="ChEBI" id="CHEBI:30616"/>
    </ligand>
</feature>
<evidence type="ECO:0000256" key="9">
    <source>
        <dbReference type="ARBA" id="ARBA00050570"/>
    </source>
</evidence>
<evidence type="ECO:0000256" key="7">
    <source>
        <dbReference type="ARBA" id="ARBA00022884"/>
    </source>
</evidence>
<feature type="domain" description="THUMP" evidence="19">
    <location>
        <begin position="46"/>
        <end position="153"/>
    </location>
</feature>
<keyword evidence="21" id="KW-1185">Reference proteome</keyword>
<keyword evidence="8 18" id="KW-0784">Thiamine biosynthesis</keyword>
<dbReference type="InterPro" id="IPR049961">
    <property type="entry name" value="ThiI_N"/>
</dbReference>
<evidence type="ECO:0000256" key="16">
    <source>
        <dbReference type="ARBA" id="ARBA00077849"/>
    </source>
</evidence>
<evidence type="ECO:0000256" key="5">
    <source>
        <dbReference type="ARBA" id="ARBA00022741"/>
    </source>
</evidence>
<dbReference type="Pfam" id="PF22025">
    <property type="entry name" value="ThiI_fer"/>
    <property type="match status" value="1"/>
</dbReference>
<keyword evidence="3 18" id="KW-0820">tRNA-binding</keyword>
<evidence type="ECO:0000256" key="6">
    <source>
        <dbReference type="ARBA" id="ARBA00022840"/>
    </source>
</evidence>
<dbReference type="SUPFAM" id="SSF143437">
    <property type="entry name" value="THUMP domain-like"/>
    <property type="match status" value="1"/>
</dbReference>
<keyword evidence="7 18" id="KW-0694">RNA-binding</keyword>
<dbReference type="HAMAP" id="MF_00021">
    <property type="entry name" value="ThiI"/>
    <property type="match status" value="1"/>
</dbReference>
<evidence type="ECO:0000313" key="20">
    <source>
        <dbReference type="EMBL" id="NIZ46686.1"/>
    </source>
</evidence>
<dbReference type="GO" id="GO:0005829">
    <property type="term" value="C:cytosol"/>
    <property type="evidence" value="ECO:0007669"/>
    <property type="project" value="TreeGrafter"/>
</dbReference>
<dbReference type="InterPro" id="IPR054173">
    <property type="entry name" value="ThiI_fer"/>
</dbReference>
<feature type="binding site" evidence="18">
    <location>
        <position position="286"/>
    </location>
    <ligand>
        <name>ATP</name>
        <dbReference type="ChEBI" id="CHEBI:30616"/>
    </ligand>
</feature>
<dbReference type="Pfam" id="PF02568">
    <property type="entry name" value="ThiI"/>
    <property type="match status" value="1"/>
</dbReference>
<dbReference type="GO" id="GO:0140741">
    <property type="term" value="F:tRNA-uracil-4 sulfurtransferase activity"/>
    <property type="evidence" value="ECO:0007669"/>
    <property type="project" value="UniProtKB-EC"/>
</dbReference>
<accession>A0A968GGG7</accession>
<keyword evidence="2 18" id="KW-0963">Cytoplasm</keyword>
<dbReference type="Pfam" id="PF02926">
    <property type="entry name" value="THUMP"/>
    <property type="match status" value="1"/>
</dbReference>
<dbReference type="SUPFAM" id="SSF52402">
    <property type="entry name" value="Adenine nucleotide alpha hydrolases-like"/>
    <property type="match status" value="1"/>
</dbReference>
<dbReference type="GO" id="GO:0005524">
    <property type="term" value="F:ATP binding"/>
    <property type="evidence" value="ECO:0007669"/>
    <property type="project" value="UniProtKB-UniRule"/>
</dbReference>
<dbReference type="FunFam" id="3.40.50.620:FF:000053">
    <property type="entry name" value="Probable tRNA sulfurtransferase"/>
    <property type="match status" value="1"/>
</dbReference>
<keyword evidence="6 18" id="KW-0067">ATP-binding</keyword>
<feature type="binding site" evidence="18">
    <location>
        <begin position="197"/>
        <end position="198"/>
    </location>
    <ligand>
        <name>ATP</name>
        <dbReference type="ChEBI" id="CHEBI:30616"/>
    </ligand>
</feature>
<keyword evidence="4 18" id="KW-0808">Transferase</keyword>
<dbReference type="PANTHER" id="PTHR43209:SF1">
    <property type="entry name" value="TRNA SULFURTRANSFERASE"/>
    <property type="match status" value="1"/>
</dbReference>
<organism evidence="20 21">
    <name type="scientific">Entomospira nematocerorum</name>
    <dbReference type="NCBI Taxonomy" id="2719987"/>
    <lineage>
        <taxon>Bacteria</taxon>
        <taxon>Pseudomonadati</taxon>
        <taxon>Spirochaetota</taxon>
        <taxon>Spirochaetia</taxon>
        <taxon>Spirochaetales</taxon>
        <taxon>Spirochaetaceae</taxon>
        <taxon>Entomospira</taxon>
    </lineage>
</organism>
<dbReference type="Gene3D" id="3.30.2130.30">
    <property type="match status" value="1"/>
</dbReference>
<dbReference type="CDD" id="cd01712">
    <property type="entry name" value="PPase_ThiI"/>
    <property type="match status" value="1"/>
</dbReference>
<evidence type="ECO:0000256" key="13">
    <source>
        <dbReference type="ARBA" id="ARBA00066827"/>
    </source>
</evidence>
<dbReference type="InterPro" id="IPR050102">
    <property type="entry name" value="tRNA_sulfurtransferase_ThiI"/>
</dbReference>
<evidence type="ECO:0000256" key="1">
    <source>
        <dbReference type="ARBA" id="ARBA00004496"/>
    </source>
</evidence>
<dbReference type="SMART" id="SM00981">
    <property type="entry name" value="THUMP"/>
    <property type="match status" value="1"/>
</dbReference>
<dbReference type="InterPro" id="IPR049962">
    <property type="entry name" value="THUMP_ThiI"/>
</dbReference>
<evidence type="ECO:0000256" key="18">
    <source>
        <dbReference type="HAMAP-Rule" id="MF_00021"/>
    </source>
</evidence>
<dbReference type="GO" id="GO:0004810">
    <property type="term" value="F:CCA tRNA nucleotidyltransferase activity"/>
    <property type="evidence" value="ECO:0007669"/>
    <property type="project" value="InterPro"/>
</dbReference>
<comment type="catalytic activity">
    <reaction evidence="10 18">
        <text>[ThiS sulfur-carrier protein]-C-terminal Gly-Gly-AMP + S-sulfanyl-L-cysteinyl-[cysteine desulfurase] + AH2 = [ThiS sulfur-carrier protein]-C-terminal-Gly-aminoethanethioate + L-cysteinyl-[cysteine desulfurase] + A + AMP + 2 H(+)</text>
        <dbReference type="Rhea" id="RHEA:43340"/>
        <dbReference type="Rhea" id="RHEA-COMP:12157"/>
        <dbReference type="Rhea" id="RHEA-COMP:12158"/>
        <dbReference type="Rhea" id="RHEA-COMP:12910"/>
        <dbReference type="Rhea" id="RHEA-COMP:19908"/>
        <dbReference type="ChEBI" id="CHEBI:13193"/>
        <dbReference type="ChEBI" id="CHEBI:15378"/>
        <dbReference type="ChEBI" id="CHEBI:17499"/>
        <dbReference type="ChEBI" id="CHEBI:29950"/>
        <dbReference type="ChEBI" id="CHEBI:61963"/>
        <dbReference type="ChEBI" id="CHEBI:90618"/>
        <dbReference type="ChEBI" id="CHEBI:232372"/>
        <dbReference type="ChEBI" id="CHEBI:456215"/>
    </reaction>
</comment>
<dbReference type="InterPro" id="IPR014729">
    <property type="entry name" value="Rossmann-like_a/b/a_fold"/>
</dbReference>
<dbReference type="GO" id="GO:0000049">
    <property type="term" value="F:tRNA binding"/>
    <property type="evidence" value="ECO:0007669"/>
    <property type="project" value="UniProtKB-UniRule"/>
</dbReference>
<proteinExistence type="inferred from homology"/>
<dbReference type="GO" id="GO:0002937">
    <property type="term" value="P:tRNA 4-thiouridine biosynthesis"/>
    <property type="evidence" value="ECO:0007669"/>
    <property type="project" value="TreeGrafter"/>
</dbReference>
<comment type="pathway">
    <text evidence="18">Cofactor biosynthesis; thiamine diphosphate biosynthesis.</text>
</comment>
<evidence type="ECO:0000256" key="17">
    <source>
        <dbReference type="ARBA" id="ARBA00080570"/>
    </source>
</evidence>
<dbReference type="GO" id="GO:0009228">
    <property type="term" value="P:thiamine biosynthetic process"/>
    <property type="evidence" value="ECO:0007669"/>
    <property type="project" value="UniProtKB-KW"/>
</dbReference>
<comment type="catalytic activity">
    <reaction evidence="9 18">
        <text>[ThiI sulfur-carrier protein]-S-sulfanyl-L-cysteine + a uridine in tRNA + 2 reduced [2Fe-2S]-[ferredoxin] + ATP + H(+) = [ThiI sulfur-carrier protein]-L-cysteine + a 4-thiouridine in tRNA + 2 oxidized [2Fe-2S]-[ferredoxin] + AMP + diphosphate</text>
        <dbReference type="Rhea" id="RHEA:24176"/>
        <dbReference type="Rhea" id="RHEA-COMP:10000"/>
        <dbReference type="Rhea" id="RHEA-COMP:10001"/>
        <dbReference type="Rhea" id="RHEA-COMP:13337"/>
        <dbReference type="Rhea" id="RHEA-COMP:13338"/>
        <dbReference type="Rhea" id="RHEA-COMP:13339"/>
        <dbReference type="Rhea" id="RHEA-COMP:13340"/>
        <dbReference type="ChEBI" id="CHEBI:15378"/>
        <dbReference type="ChEBI" id="CHEBI:29950"/>
        <dbReference type="ChEBI" id="CHEBI:30616"/>
        <dbReference type="ChEBI" id="CHEBI:33019"/>
        <dbReference type="ChEBI" id="CHEBI:33737"/>
        <dbReference type="ChEBI" id="CHEBI:33738"/>
        <dbReference type="ChEBI" id="CHEBI:61963"/>
        <dbReference type="ChEBI" id="CHEBI:65315"/>
        <dbReference type="ChEBI" id="CHEBI:136798"/>
        <dbReference type="ChEBI" id="CHEBI:456215"/>
        <dbReference type="EC" id="2.8.1.4"/>
    </reaction>
</comment>
<evidence type="ECO:0000313" key="21">
    <source>
        <dbReference type="Proteomes" id="UP000752013"/>
    </source>
</evidence>
<evidence type="ECO:0000256" key="14">
    <source>
        <dbReference type="ARBA" id="ARBA00071867"/>
    </source>
</evidence>
<dbReference type="EMBL" id="JAATLK010000001">
    <property type="protein sequence ID" value="NIZ46686.1"/>
    <property type="molecule type" value="Genomic_DNA"/>
</dbReference>
<dbReference type="NCBIfam" id="TIGR00342">
    <property type="entry name" value="tRNA uracil 4-sulfurtransferase ThiI"/>
    <property type="match status" value="1"/>
</dbReference>
<evidence type="ECO:0000256" key="11">
    <source>
        <dbReference type="ARBA" id="ARBA00058382"/>
    </source>
</evidence>
<reference evidence="20" key="1">
    <citation type="submission" date="2020-03" db="EMBL/GenBank/DDBJ databases">
        <title>Spirochaetal bacteria isolated from arthropods constitute a novel genus Entomospira genus novum within the order Spirochaetales.</title>
        <authorList>
            <person name="Grana-Miraglia L."/>
            <person name="Sikutova S."/>
            <person name="Fingerle V."/>
            <person name="Sing A."/>
            <person name="Castillo-Ramirez S."/>
            <person name="Margos G."/>
            <person name="Rudolf I."/>
        </authorList>
    </citation>
    <scope>NUCLEOTIDE SEQUENCE</scope>
    <source>
        <strain evidence="20">BR208</strain>
    </source>
</reference>
<evidence type="ECO:0000256" key="12">
    <source>
        <dbReference type="ARBA" id="ARBA00061472"/>
    </source>
</evidence>
<evidence type="ECO:0000256" key="15">
    <source>
        <dbReference type="ARBA" id="ARBA00075337"/>
    </source>
</evidence>
<comment type="subcellular location">
    <subcellularLocation>
        <location evidence="1 18">Cytoplasm</location>
    </subcellularLocation>
</comment>
<sequence>MLKKGTKPFFEKSLRNNLKRSLGAYVHKITMLDGRIYIQHKEEYEIQVESILHKTFGIADYHLAYTSILAMEHIQTSITELIEEAGLEETLTFKVESRRANKSFPHTSYDISVLLGSWLQKSHPNWRVNVHHPEITIVVEVREQVYVYLIKNQEKQGAGGLPVGSVGRGILLLSGGIDSPVAGYLMCKRGLNLVAIHFHTPPYTGEESLDKVKALAQGLSGWNSGKIALYIINFTPIQLEVNKLSKGEFTTIVSRIFMMQIASKIQEKEEAKALITGEALAQVASQTLESLQVTDALSDSLILRPCIGMDKNEIIHFAQKIKTFETSIIPATDCCSLFAPKHPSTRPKKEEVRDLISQCHLGALIDEAVDSAEIIILSHTNNLDLIQE</sequence>
<evidence type="ECO:0000256" key="2">
    <source>
        <dbReference type="ARBA" id="ARBA00022490"/>
    </source>
</evidence>
<dbReference type="GO" id="GO:0052837">
    <property type="term" value="P:thiazole biosynthetic process"/>
    <property type="evidence" value="ECO:0007669"/>
    <property type="project" value="TreeGrafter"/>
</dbReference>
<protein>
    <recommendedName>
        <fullName evidence="14 18">Probable tRNA sulfurtransferase</fullName>
        <ecNumber evidence="13 18">2.8.1.4</ecNumber>
    </recommendedName>
    <alternativeName>
        <fullName evidence="15 18">Sulfur carrier protein ThiS sulfurtransferase</fullName>
    </alternativeName>
    <alternativeName>
        <fullName evidence="16 18">Thiamine biosynthesis protein ThiI</fullName>
    </alternativeName>
    <alternativeName>
        <fullName evidence="17 18">tRNA 4-thiouridine synthase</fullName>
    </alternativeName>
</protein>
<dbReference type="AlphaFoldDB" id="A0A968GGG7"/>
<feature type="binding site" evidence="18">
    <location>
        <position position="255"/>
    </location>
    <ligand>
        <name>ATP</name>
        <dbReference type="ChEBI" id="CHEBI:30616"/>
    </ligand>
</feature>